<dbReference type="EMBL" id="JACRSU010000002">
    <property type="protein sequence ID" value="MBC8540540.1"/>
    <property type="molecule type" value="Genomic_DNA"/>
</dbReference>
<reference evidence="5" key="1">
    <citation type="submission" date="2020-08" db="EMBL/GenBank/DDBJ databases">
        <title>Genome public.</title>
        <authorList>
            <person name="Liu C."/>
            <person name="Sun Q."/>
        </authorList>
    </citation>
    <scope>NUCLEOTIDE SEQUENCE</scope>
    <source>
        <strain evidence="5">H8</strain>
    </source>
</reference>
<dbReference type="GO" id="GO:0003700">
    <property type="term" value="F:DNA-binding transcription factor activity"/>
    <property type="evidence" value="ECO:0007669"/>
    <property type="project" value="InterPro"/>
</dbReference>
<dbReference type="Pfam" id="PF02311">
    <property type="entry name" value="AraC_binding"/>
    <property type="match status" value="1"/>
</dbReference>
<dbReference type="PROSITE" id="PS01124">
    <property type="entry name" value="HTH_ARAC_FAMILY_2"/>
    <property type="match status" value="1"/>
</dbReference>
<dbReference type="Pfam" id="PF12833">
    <property type="entry name" value="HTH_18"/>
    <property type="match status" value="1"/>
</dbReference>
<name>A0A926DNT5_9FIRM</name>
<keyword evidence="2" id="KW-0238">DNA-binding</keyword>
<comment type="caution">
    <text evidence="5">The sequence shown here is derived from an EMBL/GenBank/DDBJ whole genome shotgun (WGS) entry which is preliminary data.</text>
</comment>
<organism evidence="5 6">
    <name type="scientific">Congzhengia minquanensis</name>
    <dbReference type="NCBI Taxonomy" id="2763657"/>
    <lineage>
        <taxon>Bacteria</taxon>
        <taxon>Bacillati</taxon>
        <taxon>Bacillota</taxon>
        <taxon>Clostridia</taxon>
        <taxon>Eubacteriales</taxon>
        <taxon>Oscillospiraceae</taxon>
        <taxon>Congzhengia</taxon>
    </lineage>
</organism>
<keyword evidence="1" id="KW-0805">Transcription regulation</keyword>
<dbReference type="AlphaFoldDB" id="A0A926DNT5"/>
<evidence type="ECO:0000259" key="4">
    <source>
        <dbReference type="PROSITE" id="PS01124"/>
    </source>
</evidence>
<dbReference type="Proteomes" id="UP000611762">
    <property type="component" value="Unassembled WGS sequence"/>
</dbReference>
<dbReference type="InterPro" id="IPR018060">
    <property type="entry name" value="HTH_AraC"/>
</dbReference>
<dbReference type="PANTHER" id="PTHR43280:SF30">
    <property type="entry name" value="MMSAB OPERON REGULATORY PROTEIN"/>
    <property type="match status" value="1"/>
</dbReference>
<evidence type="ECO:0000313" key="6">
    <source>
        <dbReference type="Proteomes" id="UP000611762"/>
    </source>
</evidence>
<dbReference type="SMART" id="SM00342">
    <property type="entry name" value="HTH_ARAC"/>
    <property type="match status" value="1"/>
</dbReference>
<evidence type="ECO:0000256" key="3">
    <source>
        <dbReference type="ARBA" id="ARBA00023163"/>
    </source>
</evidence>
<evidence type="ECO:0000256" key="2">
    <source>
        <dbReference type="ARBA" id="ARBA00023125"/>
    </source>
</evidence>
<protein>
    <submittedName>
        <fullName evidence="5">Helix-turn-helix transcriptional regulator</fullName>
    </submittedName>
</protein>
<dbReference type="SUPFAM" id="SSF46689">
    <property type="entry name" value="Homeodomain-like"/>
    <property type="match status" value="2"/>
</dbReference>
<evidence type="ECO:0000256" key="1">
    <source>
        <dbReference type="ARBA" id="ARBA00023015"/>
    </source>
</evidence>
<evidence type="ECO:0000313" key="5">
    <source>
        <dbReference type="EMBL" id="MBC8540540.1"/>
    </source>
</evidence>
<dbReference type="PANTHER" id="PTHR43280">
    <property type="entry name" value="ARAC-FAMILY TRANSCRIPTIONAL REGULATOR"/>
    <property type="match status" value="1"/>
</dbReference>
<dbReference type="InterPro" id="IPR003313">
    <property type="entry name" value="AraC-bd"/>
</dbReference>
<proteinExistence type="predicted"/>
<dbReference type="InterPro" id="IPR009057">
    <property type="entry name" value="Homeodomain-like_sf"/>
</dbReference>
<dbReference type="Gene3D" id="1.10.10.60">
    <property type="entry name" value="Homeodomain-like"/>
    <property type="match status" value="2"/>
</dbReference>
<dbReference type="GO" id="GO:0043565">
    <property type="term" value="F:sequence-specific DNA binding"/>
    <property type="evidence" value="ECO:0007669"/>
    <property type="project" value="InterPro"/>
</dbReference>
<keyword evidence="6" id="KW-1185">Reference proteome</keyword>
<dbReference type="InterPro" id="IPR037923">
    <property type="entry name" value="HTH-like"/>
</dbReference>
<gene>
    <name evidence="5" type="ORF">H8698_06080</name>
</gene>
<keyword evidence="3" id="KW-0804">Transcription</keyword>
<dbReference type="RefSeq" id="WP_249311717.1">
    <property type="nucleotide sequence ID" value="NZ_JACRSU010000002.1"/>
</dbReference>
<dbReference type="SUPFAM" id="SSF51215">
    <property type="entry name" value="Regulatory protein AraC"/>
    <property type="match status" value="1"/>
</dbReference>
<dbReference type="Gene3D" id="2.60.120.280">
    <property type="entry name" value="Regulatory protein AraC"/>
    <property type="match status" value="1"/>
</dbReference>
<sequence length="273" mass="31832">MFIRTTHPDMSDQTTFDENMFVVSSGYYNLKTKNLSCTRPNGRNDYFLYYVLKGKSRYVMNGEECFAEAGDVVFYNIYDSQSYSHLCQYHSQIYWAHFNGLVAAPFLQELKLTKSMKIHTEANISIYFENILNELTFKKKLYFGAAANNLASILIAISRELEKKTEGEAKFDYVISLMHSLENNKMTLMEYASLCGLSKSQFIRSFTDYTGMTPMRYKNNIIIKDAQWYLLNTDLAINEIAAMLKFDNVYYFSNMFKKHTGLSPRQFREKATF</sequence>
<accession>A0A926DNT5</accession>
<feature type="domain" description="HTH araC/xylS-type" evidence="4">
    <location>
        <begin position="172"/>
        <end position="270"/>
    </location>
</feature>